<keyword evidence="2" id="KW-0472">Membrane</keyword>
<feature type="transmembrane region" description="Helical" evidence="2">
    <location>
        <begin position="31"/>
        <end position="50"/>
    </location>
</feature>
<feature type="compositionally biased region" description="Pro residues" evidence="1">
    <location>
        <begin position="137"/>
        <end position="165"/>
    </location>
</feature>
<keyword evidence="2" id="KW-1133">Transmembrane helix</keyword>
<evidence type="ECO:0000313" key="4">
    <source>
        <dbReference type="Proteomes" id="UP000288758"/>
    </source>
</evidence>
<organism evidence="3 4">
    <name type="scientific">Corallococcus coralloides</name>
    <name type="common">Myxococcus coralloides</name>
    <dbReference type="NCBI Taxonomy" id="184914"/>
    <lineage>
        <taxon>Bacteria</taxon>
        <taxon>Pseudomonadati</taxon>
        <taxon>Myxococcota</taxon>
        <taxon>Myxococcia</taxon>
        <taxon>Myxococcales</taxon>
        <taxon>Cystobacterineae</taxon>
        <taxon>Myxococcaceae</taxon>
        <taxon>Corallococcus</taxon>
    </lineage>
</organism>
<feature type="region of interest" description="Disordered" evidence="1">
    <location>
        <begin position="123"/>
        <end position="165"/>
    </location>
</feature>
<evidence type="ECO:0000256" key="1">
    <source>
        <dbReference type="SAM" id="MobiDB-lite"/>
    </source>
</evidence>
<reference evidence="3 4" key="1">
    <citation type="submission" date="2018-12" db="EMBL/GenBank/DDBJ databases">
        <title>Complete Genome Sequence of the Corallopyronin A producing Myxobacterium Corallococcus coralloides B035.</title>
        <authorList>
            <person name="Bouhired S.M."/>
            <person name="Rupp O."/>
            <person name="Blom J."/>
            <person name="Schaeberle T.F."/>
            <person name="Kehraus S."/>
            <person name="Schiefer A."/>
            <person name="Pfarr K."/>
            <person name="Goesmann A."/>
            <person name="Hoerauf A."/>
            <person name="Koenig G.M."/>
        </authorList>
    </citation>
    <scope>NUCLEOTIDE SEQUENCE [LARGE SCALE GENOMIC DNA]</scope>
    <source>
        <strain evidence="3 4">B035</strain>
    </source>
</reference>
<dbReference type="EMBL" id="CP034669">
    <property type="protein sequence ID" value="QAT87846.1"/>
    <property type="molecule type" value="Genomic_DNA"/>
</dbReference>
<protein>
    <submittedName>
        <fullName evidence="3">Uncharacterized protein</fullName>
    </submittedName>
</protein>
<keyword evidence="2" id="KW-0812">Transmembrane</keyword>
<gene>
    <name evidence="3" type="ORF">EJ065_6317</name>
</gene>
<accession>A0A410S1A4</accession>
<proteinExistence type="predicted"/>
<name>A0A410S1A4_CORCK</name>
<evidence type="ECO:0000256" key="2">
    <source>
        <dbReference type="SAM" id="Phobius"/>
    </source>
</evidence>
<evidence type="ECO:0000313" key="3">
    <source>
        <dbReference type="EMBL" id="QAT87846.1"/>
    </source>
</evidence>
<dbReference type="Proteomes" id="UP000288758">
    <property type="component" value="Chromosome"/>
</dbReference>
<sequence>MKKTQSEVESRVIVGAHGVAAEEDHLVMGKIIGVGVGAMVLFFVGAVWAWRIQVVTMAEAQPDGPPPRPAAVGQYEVGIVNQRLFEQDWRAAEKIGGQHQALKNGWGDQPGVTAHKSLEQAMGQVITTEAQKAREPAPAPTPAPAPAPAPESAPQTAPPAPAPKK</sequence>
<dbReference type="AlphaFoldDB" id="A0A410S1A4"/>
<dbReference type="RefSeq" id="WP_128799121.1">
    <property type="nucleotide sequence ID" value="NZ_CP034669.1"/>
</dbReference>